<reference evidence="3" key="1">
    <citation type="submission" date="2016-10" db="EMBL/GenBank/DDBJ databases">
        <authorList>
            <person name="Varghese N."/>
            <person name="Submissions S."/>
        </authorList>
    </citation>
    <scope>NUCLEOTIDE SEQUENCE [LARGE SCALE GENOMIC DNA]</scope>
    <source>
        <strain evidence="3">DSM 17465</strain>
    </source>
</reference>
<protein>
    <recommendedName>
        <fullName evidence="1">VOC domain-containing protein</fullName>
    </recommendedName>
</protein>
<dbReference type="InterPro" id="IPR029068">
    <property type="entry name" value="Glyas_Bleomycin-R_OHBP_Dase"/>
</dbReference>
<dbReference type="Pfam" id="PF00903">
    <property type="entry name" value="Glyoxalase"/>
    <property type="match status" value="1"/>
</dbReference>
<name>A0A1I7DAR4_9HYPH</name>
<accession>A0A1I7DAR4</accession>
<dbReference type="AlphaFoldDB" id="A0A1I7DAR4"/>
<evidence type="ECO:0000259" key="1">
    <source>
        <dbReference type="PROSITE" id="PS51819"/>
    </source>
</evidence>
<dbReference type="PANTHER" id="PTHR33993">
    <property type="entry name" value="GLYOXALASE-RELATED"/>
    <property type="match status" value="1"/>
</dbReference>
<gene>
    <name evidence="2" type="ORF">SAMN05444141_10880</name>
</gene>
<organism evidence="2 3">
    <name type="scientific">Pseudovibrio denitrificans</name>
    <dbReference type="NCBI Taxonomy" id="258256"/>
    <lineage>
        <taxon>Bacteria</taxon>
        <taxon>Pseudomonadati</taxon>
        <taxon>Pseudomonadota</taxon>
        <taxon>Alphaproteobacteria</taxon>
        <taxon>Hyphomicrobiales</taxon>
        <taxon>Stappiaceae</taxon>
        <taxon>Pseudovibrio</taxon>
    </lineage>
</organism>
<dbReference type="InterPro" id="IPR037523">
    <property type="entry name" value="VOC_core"/>
</dbReference>
<sequence length="117" mass="12818">MTKSGKINYIELPAADLEAAKAFYGNALGWKFEDYGPEYAAFNDGDFDGGFYKADMSSSAASGAALVVLYAEDLEGLQAKLEENGAKICREIFSFPGGRRFHFLDPNNNELAVWSDK</sequence>
<dbReference type="InterPro" id="IPR052164">
    <property type="entry name" value="Anthracycline_SecMetBiosynth"/>
</dbReference>
<dbReference type="Gene3D" id="3.10.180.10">
    <property type="entry name" value="2,3-Dihydroxybiphenyl 1,2-Dioxygenase, domain 1"/>
    <property type="match status" value="1"/>
</dbReference>
<dbReference type="SUPFAM" id="SSF54593">
    <property type="entry name" value="Glyoxalase/Bleomycin resistance protein/Dihydroxybiphenyl dioxygenase"/>
    <property type="match status" value="1"/>
</dbReference>
<dbReference type="Proteomes" id="UP000183371">
    <property type="component" value="Unassembled WGS sequence"/>
</dbReference>
<keyword evidence="3" id="KW-1185">Reference proteome</keyword>
<dbReference type="EMBL" id="FPBD01000008">
    <property type="protein sequence ID" value="SFU08813.1"/>
    <property type="molecule type" value="Genomic_DNA"/>
</dbReference>
<dbReference type="PROSITE" id="PS51819">
    <property type="entry name" value="VOC"/>
    <property type="match status" value="1"/>
</dbReference>
<dbReference type="RefSeq" id="WP_008549331.1">
    <property type="nucleotide sequence ID" value="NZ_FPBD01000008.1"/>
</dbReference>
<proteinExistence type="predicted"/>
<dbReference type="PANTHER" id="PTHR33993:SF1">
    <property type="entry name" value="GLYOXALASE FAMILY PROTEIN"/>
    <property type="match status" value="1"/>
</dbReference>
<evidence type="ECO:0000313" key="2">
    <source>
        <dbReference type="EMBL" id="SFU08813.1"/>
    </source>
</evidence>
<dbReference type="CDD" id="cd07247">
    <property type="entry name" value="SgaA_N_like"/>
    <property type="match status" value="1"/>
</dbReference>
<feature type="domain" description="VOC" evidence="1">
    <location>
        <begin position="6"/>
        <end position="116"/>
    </location>
</feature>
<evidence type="ECO:0000313" key="3">
    <source>
        <dbReference type="Proteomes" id="UP000183371"/>
    </source>
</evidence>
<dbReference type="InterPro" id="IPR004360">
    <property type="entry name" value="Glyas_Fos-R_dOase_dom"/>
</dbReference>